<reference evidence="1" key="1">
    <citation type="submission" date="2019-08" db="EMBL/GenBank/DDBJ databases">
        <authorList>
            <person name="Kucharzyk K."/>
            <person name="Murdoch R.W."/>
            <person name="Higgins S."/>
            <person name="Loffler F."/>
        </authorList>
    </citation>
    <scope>NUCLEOTIDE SEQUENCE</scope>
</reference>
<accession>A0A645F031</accession>
<name>A0A645F031_9ZZZZ</name>
<dbReference type="AlphaFoldDB" id="A0A645F031"/>
<evidence type="ECO:0000313" key="1">
    <source>
        <dbReference type="EMBL" id="MPN06013.1"/>
    </source>
</evidence>
<protein>
    <submittedName>
        <fullName evidence="1">Uncharacterized protein</fullName>
    </submittedName>
</protein>
<dbReference type="EMBL" id="VSSQ01051896">
    <property type="protein sequence ID" value="MPN06013.1"/>
    <property type="molecule type" value="Genomic_DNA"/>
</dbReference>
<gene>
    <name evidence="1" type="ORF">SDC9_153267</name>
</gene>
<comment type="caution">
    <text evidence="1">The sequence shown here is derived from an EMBL/GenBank/DDBJ whole genome shotgun (WGS) entry which is preliminary data.</text>
</comment>
<sequence>MACVYSTFLANYIPVPVVFEVVQRHYIDVDRIGFLSDTAGKGIDFTFYKILRVRCFGISDGPAHLRLCGGEHPRLLLDVGFVFLV</sequence>
<proteinExistence type="predicted"/>
<organism evidence="1">
    <name type="scientific">bioreactor metagenome</name>
    <dbReference type="NCBI Taxonomy" id="1076179"/>
    <lineage>
        <taxon>unclassified sequences</taxon>
        <taxon>metagenomes</taxon>
        <taxon>ecological metagenomes</taxon>
    </lineage>
</organism>